<evidence type="ECO:0000313" key="2">
    <source>
        <dbReference type="Proteomes" id="UP000664032"/>
    </source>
</evidence>
<reference evidence="1" key="1">
    <citation type="submission" date="2021-10" db="EMBL/GenBank/DDBJ databases">
        <title>Psilocybe cubensis genome.</title>
        <authorList>
            <person name="Mckernan K.J."/>
            <person name="Crawford S."/>
            <person name="Trippe A."/>
            <person name="Kane L.T."/>
            <person name="Mclaughlin S."/>
        </authorList>
    </citation>
    <scope>NUCLEOTIDE SEQUENCE</scope>
    <source>
        <strain evidence="1">MGC-MH-2018</strain>
    </source>
</reference>
<gene>
    <name evidence="1" type="ORF">JR316_0009867</name>
</gene>
<evidence type="ECO:0000313" key="1">
    <source>
        <dbReference type="EMBL" id="KAH9477641.1"/>
    </source>
</evidence>
<keyword evidence="2" id="KW-1185">Reference proteome</keyword>
<name>A0ACB8GQZ6_PSICU</name>
<sequence length="261" mass="28532">MSATNTSESGPAVGSEVSPSSPLEAPAPAFAAPAVGQDLPPSSTRTSFTRVDHEEEQRQRTQPSSSLAHDPLTQPAVPTQPDPMSEDTLGDDKAPPLTSPPSQDQQDLKVDSDSPALPELTMDEQPVPQTPQTYLTFLLISGKRRTMSFEPETAVGRVKELVWNSWPADWQDDRPPAPSYLRVLYLGRMLQDDESLARLRLDDTLPTYTPQQPSSSSSPSAAAPIPTIMHLSIRPYAPPNDGDGLKKKKRRGQDVYRIILE</sequence>
<proteinExistence type="predicted"/>
<dbReference type="Proteomes" id="UP000664032">
    <property type="component" value="Unassembled WGS sequence"/>
</dbReference>
<accession>A0ACB8GQZ6</accession>
<protein>
    <submittedName>
        <fullName evidence="1">Ubiquitin-like protein 3</fullName>
    </submittedName>
</protein>
<organism evidence="1 2">
    <name type="scientific">Psilocybe cubensis</name>
    <name type="common">Psychedelic mushroom</name>
    <name type="synonym">Stropharia cubensis</name>
    <dbReference type="NCBI Taxonomy" id="181762"/>
    <lineage>
        <taxon>Eukaryota</taxon>
        <taxon>Fungi</taxon>
        <taxon>Dikarya</taxon>
        <taxon>Basidiomycota</taxon>
        <taxon>Agaricomycotina</taxon>
        <taxon>Agaricomycetes</taxon>
        <taxon>Agaricomycetidae</taxon>
        <taxon>Agaricales</taxon>
        <taxon>Agaricineae</taxon>
        <taxon>Strophariaceae</taxon>
        <taxon>Psilocybe</taxon>
    </lineage>
</organism>
<dbReference type="EMBL" id="JAFIQS020000009">
    <property type="protein sequence ID" value="KAH9477641.1"/>
    <property type="molecule type" value="Genomic_DNA"/>
</dbReference>
<comment type="caution">
    <text evidence="1">The sequence shown here is derived from an EMBL/GenBank/DDBJ whole genome shotgun (WGS) entry which is preliminary data.</text>
</comment>